<feature type="transmembrane region" description="Helical" evidence="7">
    <location>
        <begin position="237"/>
        <end position="259"/>
    </location>
</feature>
<evidence type="ECO:0000259" key="8">
    <source>
        <dbReference type="PROSITE" id="PS50893"/>
    </source>
</evidence>
<feature type="transmembrane region" description="Helical" evidence="7">
    <location>
        <begin position="53"/>
        <end position="78"/>
    </location>
</feature>
<feature type="domain" description="ABC transmembrane type-1" evidence="9">
    <location>
        <begin position="19"/>
        <end position="302"/>
    </location>
</feature>
<sequence>MLKRLLQTYLQPYKGWLTAIVLLQFTATVAMLYLPSLNADIINKGVARGDTSYIIRIGAIMLVVALVQAACSMTSAWFGGQAAMAFGRDLRKAVFGRIGSFSAREVSTFGAPSLITRATNDVQQVQMLAMMTCLMAVTIPIMMVGGVIMAMREDFGLSWLVVAVVPVLFICIGLVVSRMVPAFRQVQERLDDVNRVLREQITGIRVVRAFVREPYETRRFDEANDDLTAVSLRAGRWMALMFPLVMAVSNVASVGVIWFGGHRVDSGAMPGGVGALTAFLAYLMQILMSVMMGTFMLMMVPRAAVSADRIGEVLSTDTSVVPPAAPVTSVDVAGHLDIEGVGLTYPGAEAPVLRDVTVHARPGQTIAVIGSTGAGKTTLVNLIPRLLDTTQGRVLVDGVDVRELDPDLLWSKIGLVPQRAFLFSGTIASNLRYGRPEATDEELWEALEIAQAADFVREMPEQLDTAVAQGGTTVSGGQRQRLAIARALVRRPEIFLFDDAFSALDVATDARLRAALKPVTREATVLIVAQRIATIRDADVILVLEDGEVVGQGTHDDLLADNETYQEIAASQGIKGEEVLA</sequence>
<gene>
    <name evidence="10" type="ORF">ACFQ3F_08795</name>
</gene>
<keyword evidence="2 7" id="KW-0812">Transmembrane</keyword>
<comment type="subcellular location">
    <subcellularLocation>
        <location evidence="1">Cell membrane</location>
        <topology evidence="1">Multi-pass membrane protein</topology>
    </subcellularLocation>
</comment>
<feature type="transmembrane region" description="Helical" evidence="7">
    <location>
        <begin position="279"/>
        <end position="300"/>
    </location>
</feature>
<feature type="domain" description="ABC transporter" evidence="8">
    <location>
        <begin position="336"/>
        <end position="571"/>
    </location>
</feature>
<dbReference type="PANTHER" id="PTHR43394">
    <property type="entry name" value="ATP-DEPENDENT PERMEASE MDL1, MITOCHONDRIAL"/>
    <property type="match status" value="1"/>
</dbReference>
<dbReference type="GO" id="GO:0005524">
    <property type="term" value="F:ATP binding"/>
    <property type="evidence" value="ECO:0007669"/>
    <property type="project" value="UniProtKB-KW"/>
</dbReference>
<dbReference type="Proteomes" id="UP001597229">
    <property type="component" value="Unassembled WGS sequence"/>
</dbReference>
<evidence type="ECO:0000256" key="4">
    <source>
        <dbReference type="ARBA" id="ARBA00022840"/>
    </source>
</evidence>
<keyword evidence="5 7" id="KW-1133">Transmembrane helix</keyword>
<evidence type="ECO:0000256" key="7">
    <source>
        <dbReference type="SAM" id="Phobius"/>
    </source>
</evidence>
<dbReference type="SUPFAM" id="SSF52540">
    <property type="entry name" value="P-loop containing nucleoside triphosphate hydrolases"/>
    <property type="match status" value="1"/>
</dbReference>
<feature type="transmembrane region" description="Helical" evidence="7">
    <location>
        <begin position="12"/>
        <end position="33"/>
    </location>
</feature>
<evidence type="ECO:0000256" key="3">
    <source>
        <dbReference type="ARBA" id="ARBA00022741"/>
    </source>
</evidence>
<keyword evidence="3" id="KW-0547">Nucleotide-binding</keyword>
<dbReference type="InterPro" id="IPR039421">
    <property type="entry name" value="Type_1_exporter"/>
</dbReference>
<keyword evidence="4 10" id="KW-0067">ATP-binding</keyword>
<dbReference type="InterPro" id="IPR003439">
    <property type="entry name" value="ABC_transporter-like_ATP-bd"/>
</dbReference>
<dbReference type="PROSITE" id="PS50893">
    <property type="entry name" value="ABC_TRANSPORTER_2"/>
    <property type="match status" value="1"/>
</dbReference>
<dbReference type="InterPro" id="IPR003593">
    <property type="entry name" value="AAA+_ATPase"/>
</dbReference>
<dbReference type="InterPro" id="IPR017871">
    <property type="entry name" value="ABC_transporter-like_CS"/>
</dbReference>
<dbReference type="PROSITE" id="PS50929">
    <property type="entry name" value="ABC_TM1F"/>
    <property type="match status" value="1"/>
</dbReference>
<evidence type="ECO:0000259" key="9">
    <source>
        <dbReference type="PROSITE" id="PS50929"/>
    </source>
</evidence>
<dbReference type="SUPFAM" id="SSF90123">
    <property type="entry name" value="ABC transporter transmembrane region"/>
    <property type="match status" value="1"/>
</dbReference>
<comment type="caution">
    <text evidence="10">The sequence shown here is derived from an EMBL/GenBank/DDBJ whole genome shotgun (WGS) entry which is preliminary data.</text>
</comment>
<feature type="transmembrane region" description="Helical" evidence="7">
    <location>
        <begin position="157"/>
        <end position="176"/>
    </location>
</feature>
<name>A0ABW3VYQ9_9ACTN</name>
<dbReference type="InterPro" id="IPR036640">
    <property type="entry name" value="ABC1_TM_sf"/>
</dbReference>
<dbReference type="InterPro" id="IPR027417">
    <property type="entry name" value="P-loop_NTPase"/>
</dbReference>
<evidence type="ECO:0000313" key="10">
    <source>
        <dbReference type="EMBL" id="MFD1247886.1"/>
    </source>
</evidence>
<dbReference type="SMART" id="SM00382">
    <property type="entry name" value="AAA"/>
    <property type="match status" value="1"/>
</dbReference>
<protein>
    <submittedName>
        <fullName evidence="10">ABC transporter ATP-binding protein</fullName>
    </submittedName>
</protein>
<keyword evidence="11" id="KW-1185">Reference proteome</keyword>
<evidence type="ECO:0000313" key="11">
    <source>
        <dbReference type="Proteomes" id="UP001597229"/>
    </source>
</evidence>
<accession>A0ABW3VYQ9</accession>
<evidence type="ECO:0000256" key="5">
    <source>
        <dbReference type="ARBA" id="ARBA00022989"/>
    </source>
</evidence>
<dbReference type="CDD" id="cd18548">
    <property type="entry name" value="ABC_6TM_Tm287_like"/>
    <property type="match status" value="1"/>
</dbReference>
<dbReference type="EMBL" id="JBHTLX010000012">
    <property type="protein sequence ID" value="MFD1247886.1"/>
    <property type="molecule type" value="Genomic_DNA"/>
</dbReference>
<dbReference type="Gene3D" id="1.20.1560.10">
    <property type="entry name" value="ABC transporter type 1, transmembrane domain"/>
    <property type="match status" value="1"/>
</dbReference>
<dbReference type="InterPro" id="IPR011527">
    <property type="entry name" value="ABC1_TM_dom"/>
</dbReference>
<dbReference type="RefSeq" id="WP_367918441.1">
    <property type="nucleotide sequence ID" value="NZ_BAABAC010000013.1"/>
</dbReference>
<dbReference type="Gene3D" id="3.40.50.300">
    <property type="entry name" value="P-loop containing nucleotide triphosphate hydrolases"/>
    <property type="match status" value="1"/>
</dbReference>
<keyword evidence="6 7" id="KW-0472">Membrane</keyword>
<organism evidence="10 11">
    <name type="scientific">Nocardioides ginsengisoli</name>
    <dbReference type="NCBI Taxonomy" id="363868"/>
    <lineage>
        <taxon>Bacteria</taxon>
        <taxon>Bacillati</taxon>
        <taxon>Actinomycetota</taxon>
        <taxon>Actinomycetes</taxon>
        <taxon>Propionibacteriales</taxon>
        <taxon>Nocardioidaceae</taxon>
        <taxon>Nocardioides</taxon>
    </lineage>
</organism>
<dbReference type="PANTHER" id="PTHR43394:SF1">
    <property type="entry name" value="ATP-BINDING CASSETTE SUB-FAMILY B MEMBER 10, MITOCHONDRIAL"/>
    <property type="match status" value="1"/>
</dbReference>
<evidence type="ECO:0000256" key="2">
    <source>
        <dbReference type="ARBA" id="ARBA00022692"/>
    </source>
</evidence>
<feature type="transmembrane region" description="Helical" evidence="7">
    <location>
        <begin position="127"/>
        <end position="151"/>
    </location>
</feature>
<dbReference type="Pfam" id="PF00664">
    <property type="entry name" value="ABC_membrane"/>
    <property type="match status" value="1"/>
</dbReference>
<evidence type="ECO:0000256" key="1">
    <source>
        <dbReference type="ARBA" id="ARBA00004651"/>
    </source>
</evidence>
<proteinExistence type="predicted"/>
<evidence type="ECO:0000256" key="6">
    <source>
        <dbReference type="ARBA" id="ARBA00023136"/>
    </source>
</evidence>
<reference evidence="11" key="1">
    <citation type="journal article" date="2019" name="Int. J. Syst. Evol. Microbiol.">
        <title>The Global Catalogue of Microorganisms (GCM) 10K type strain sequencing project: providing services to taxonomists for standard genome sequencing and annotation.</title>
        <authorList>
            <consortium name="The Broad Institute Genomics Platform"/>
            <consortium name="The Broad Institute Genome Sequencing Center for Infectious Disease"/>
            <person name="Wu L."/>
            <person name="Ma J."/>
        </authorList>
    </citation>
    <scope>NUCLEOTIDE SEQUENCE [LARGE SCALE GENOMIC DNA]</scope>
    <source>
        <strain evidence="11">CCUG 52478</strain>
    </source>
</reference>
<dbReference type="PROSITE" id="PS00211">
    <property type="entry name" value="ABC_TRANSPORTER_1"/>
    <property type="match status" value="1"/>
</dbReference>
<dbReference type="Pfam" id="PF00005">
    <property type="entry name" value="ABC_tran"/>
    <property type="match status" value="1"/>
</dbReference>